<evidence type="ECO:0000313" key="1">
    <source>
        <dbReference type="EMBL" id="HIT37353.1"/>
    </source>
</evidence>
<dbReference type="Proteomes" id="UP000886833">
    <property type="component" value="Unassembled WGS sequence"/>
</dbReference>
<organism evidence="1 2">
    <name type="scientific">Candidatus Onthousia faecipullorum</name>
    <dbReference type="NCBI Taxonomy" id="2840887"/>
    <lineage>
        <taxon>Bacteria</taxon>
        <taxon>Bacillati</taxon>
        <taxon>Bacillota</taxon>
        <taxon>Bacilli</taxon>
        <taxon>Candidatus Onthousia</taxon>
    </lineage>
</organism>
<reference evidence="1" key="1">
    <citation type="submission" date="2020-10" db="EMBL/GenBank/DDBJ databases">
        <authorList>
            <person name="Gilroy R."/>
        </authorList>
    </citation>
    <scope>NUCLEOTIDE SEQUENCE</scope>
    <source>
        <strain evidence="1">CHK195-26880</strain>
    </source>
</reference>
<reference evidence="1" key="2">
    <citation type="journal article" date="2021" name="PeerJ">
        <title>Extensive microbial diversity within the chicken gut microbiome revealed by metagenomics and culture.</title>
        <authorList>
            <person name="Gilroy R."/>
            <person name="Ravi A."/>
            <person name="Getino M."/>
            <person name="Pursley I."/>
            <person name="Horton D.L."/>
            <person name="Alikhan N.F."/>
            <person name="Baker D."/>
            <person name="Gharbi K."/>
            <person name="Hall N."/>
            <person name="Watson M."/>
            <person name="Adriaenssens E.M."/>
            <person name="Foster-Nyarko E."/>
            <person name="Jarju S."/>
            <person name="Secka A."/>
            <person name="Antonio M."/>
            <person name="Oren A."/>
            <person name="Chaudhuri R.R."/>
            <person name="La Ragione R."/>
            <person name="Hildebrand F."/>
            <person name="Pallen M.J."/>
        </authorList>
    </citation>
    <scope>NUCLEOTIDE SEQUENCE</scope>
    <source>
        <strain evidence="1">CHK195-26880</strain>
    </source>
</reference>
<gene>
    <name evidence="1" type="ORF">IAB59_02590</name>
</gene>
<dbReference type="Pfam" id="PF05582">
    <property type="entry name" value="Peptidase_U57"/>
    <property type="match status" value="1"/>
</dbReference>
<protein>
    <submittedName>
        <fullName evidence="1">Peptidase</fullName>
    </submittedName>
</protein>
<sequence>MFKIGDVVTRNSYNNDIIFTIINIKDDIAYLKGIDVRLYADSDLDDLEIASFDYDNNKDRNDALKIKDMLNLDRSEYFYLPGKILHIDGDNDYLKRCIDFYKDMHLEAYGVNLEEDDFSKEIIPCLEKYKPDILVITGHDSFKKNKDKSNLDNYQNSTNFVKATMKAREYERGQDKLIIIAGACQSFYEDLIKAGANFASSPKRINIHALDPAIIASTVALSPKNKEIDLINLLSKTHYGSDGMGGIITNGVMYVGYPR</sequence>
<evidence type="ECO:0000313" key="2">
    <source>
        <dbReference type="Proteomes" id="UP000886833"/>
    </source>
</evidence>
<dbReference type="PIRSF" id="PIRSF011575">
    <property type="entry name" value="YabG"/>
    <property type="match status" value="1"/>
</dbReference>
<dbReference type="AlphaFoldDB" id="A0A9D1GAG3"/>
<name>A0A9D1GAG3_9FIRM</name>
<dbReference type="InterPro" id="IPR008764">
    <property type="entry name" value="Peptidase_U57"/>
</dbReference>
<proteinExistence type="predicted"/>
<comment type="caution">
    <text evidence="1">The sequence shown here is derived from an EMBL/GenBank/DDBJ whole genome shotgun (WGS) entry which is preliminary data.</text>
</comment>
<dbReference type="EMBL" id="DVKQ01000030">
    <property type="protein sequence ID" value="HIT37353.1"/>
    <property type="molecule type" value="Genomic_DNA"/>
</dbReference>
<accession>A0A9D1GAG3</accession>